<feature type="signal peptide" evidence="2">
    <location>
        <begin position="1"/>
        <end position="22"/>
    </location>
</feature>
<dbReference type="SUPFAM" id="SSF56436">
    <property type="entry name" value="C-type lectin-like"/>
    <property type="match status" value="1"/>
</dbReference>
<dbReference type="Pfam" id="PF00059">
    <property type="entry name" value="Lectin_C"/>
    <property type="match status" value="1"/>
</dbReference>
<dbReference type="InterPro" id="IPR016186">
    <property type="entry name" value="C-type_lectin-like/link_sf"/>
</dbReference>
<proteinExistence type="predicted"/>
<feature type="region of interest" description="Disordered" evidence="1">
    <location>
        <begin position="145"/>
        <end position="183"/>
    </location>
</feature>
<sequence length="257" mass="27771">MVGFHFLAFTVILTALAWLSSASDLKTWCASRGTKAVYIGQTCFTTTEASQSFSANSLSCKDQQNGGLAILPSSDLIQDISSILTSETSNFHIGLGQVVTSNSDQTSDSQQKETQTSDTKASNPDASVTQIITTQIPTTTVKNRLPSKGIETEVVNPETSQILTSRRRKRSTSTNGDQTTSINGNWLWADANKNTFGQNPDIKWQTGESNVANGDQNCAAMAKSGEIVAVSCSANLRAICQYRESKMVYRLSQVGYK</sequence>
<feature type="compositionally biased region" description="Polar residues" evidence="1">
    <location>
        <begin position="112"/>
        <end position="128"/>
    </location>
</feature>
<dbReference type="Proteomes" id="UP000887566">
    <property type="component" value="Unplaced"/>
</dbReference>
<dbReference type="InterPro" id="IPR001304">
    <property type="entry name" value="C-type_lectin-like"/>
</dbReference>
<protein>
    <submittedName>
        <fullName evidence="5">C-type lectin domain-containing protein</fullName>
    </submittedName>
</protein>
<evidence type="ECO:0000259" key="3">
    <source>
        <dbReference type="PROSITE" id="PS50041"/>
    </source>
</evidence>
<dbReference type="PROSITE" id="PS50041">
    <property type="entry name" value="C_TYPE_LECTIN_2"/>
    <property type="match status" value="1"/>
</dbReference>
<organism evidence="4 5">
    <name type="scientific">Plectus sambesii</name>
    <dbReference type="NCBI Taxonomy" id="2011161"/>
    <lineage>
        <taxon>Eukaryota</taxon>
        <taxon>Metazoa</taxon>
        <taxon>Ecdysozoa</taxon>
        <taxon>Nematoda</taxon>
        <taxon>Chromadorea</taxon>
        <taxon>Plectida</taxon>
        <taxon>Plectina</taxon>
        <taxon>Plectoidea</taxon>
        <taxon>Plectidae</taxon>
        <taxon>Plectus</taxon>
    </lineage>
</organism>
<dbReference type="InterPro" id="IPR016187">
    <property type="entry name" value="CTDL_fold"/>
</dbReference>
<name>A0A914UXC1_9BILA</name>
<feature type="domain" description="C-type lectin" evidence="3">
    <location>
        <begin position="176"/>
        <end position="241"/>
    </location>
</feature>
<evidence type="ECO:0000313" key="4">
    <source>
        <dbReference type="Proteomes" id="UP000887566"/>
    </source>
</evidence>
<evidence type="ECO:0000256" key="1">
    <source>
        <dbReference type="SAM" id="MobiDB-lite"/>
    </source>
</evidence>
<feature type="chain" id="PRO_5037940468" evidence="2">
    <location>
        <begin position="23"/>
        <end position="257"/>
    </location>
</feature>
<reference evidence="5" key="1">
    <citation type="submission" date="2022-11" db="UniProtKB">
        <authorList>
            <consortium name="WormBaseParasite"/>
        </authorList>
    </citation>
    <scope>IDENTIFICATION</scope>
</reference>
<dbReference type="WBParaSite" id="PSAMB.scaffold13383size2298.g35449.t1">
    <property type="protein sequence ID" value="PSAMB.scaffold13383size2298.g35449.t1"/>
    <property type="gene ID" value="PSAMB.scaffold13383size2298.g35449"/>
</dbReference>
<evidence type="ECO:0000313" key="5">
    <source>
        <dbReference type="WBParaSite" id="PSAMB.scaffold13383size2298.g35449.t1"/>
    </source>
</evidence>
<accession>A0A914UXC1</accession>
<dbReference type="CDD" id="cd00037">
    <property type="entry name" value="CLECT"/>
    <property type="match status" value="1"/>
</dbReference>
<dbReference type="AlphaFoldDB" id="A0A914UXC1"/>
<dbReference type="SMART" id="SM00034">
    <property type="entry name" value="CLECT"/>
    <property type="match status" value="1"/>
</dbReference>
<keyword evidence="4" id="KW-1185">Reference proteome</keyword>
<dbReference type="Gene3D" id="3.10.100.10">
    <property type="entry name" value="Mannose-Binding Protein A, subunit A"/>
    <property type="match status" value="1"/>
</dbReference>
<feature type="region of interest" description="Disordered" evidence="1">
    <location>
        <begin position="101"/>
        <end position="130"/>
    </location>
</feature>
<evidence type="ECO:0000256" key="2">
    <source>
        <dbReference type="SAM" id="SignalP"/>
    </source>
</evidence>
<keyword evidence="2" id="KW-0732">Signal</keyword>